<evidence type="ECO:0000256" key="1">
    <source>
        <dbReference type="ARBA" id="ARBA00023002"/>
    </source>
</evidence>
<sequence>MRTDFAATPKTAIVIGAGVVGHCTALALQRSGFATTLIAPAGIVATASLGNAGHIATEQVEPLASPAAVRGAWKRLFRNGGALALPLRDIATWLPFVIRLVRASRPARFAAGRVALSALLERAMPAWRRVLADAGAHDLLIEAGHIVVWESAATAAAGLARWRAAETGTTRFVELSAAECAAVAASVAVPIAGGIRFTGSGQVADLAALQAALAARFKGLGGVRIDRRVAAIRVVGRRACVFLEDGSRMPADRIVVAAGAASGELLTPLGLRVPMIAERGYHLHGAADGVGLPPVVFEDRSVIVTRFRNGMRVAGIVEFGRRDTPPDPAKWRRLQEHAVALGLPMEGATRWIGARPTLPDYLPAIGRAGVADNLLYAFGHQHLGLTLAAVTGELVAALARGAEPRVDPAPFDLARFGSDGLGRR</sequence>
<evidence type="ECO:0000313" key="4">
    <source>
        <dbReference type="Proteomes" id="UP001597400"/>
    </source>
</evidence>
<dbReference type="Proteomes" id="UP001597400">
    <property type="component" value="Unassembled WGS sequence"/>
</dbReference>
<dbReference type="EMBL" id="JBHUGS010000002">
    <property type="protein sequence ID" value="MFD1951226.1"/>
    <property type="molecule type" value="Genomic_DNA"/>
</dbReference>
<proteinExistence type="predicted"/>
<gene>
    <name evidence="3" type="ORF">ACFSGX_10665</name>
</gene>
<comment type="caution">
    <text evidence="3">The sequence shown here is derived from an EMBL/GenBank/DDBJ whole genome shotgun (WGS) entry which is preliminary data.</text>
</comment>
<dbReference type="PANTHER" id="PTHR13847:SF289">
    <property type="entry name" value="GLYCINE OXIDASE"/>
    <property type="match status" value="1"/>
</dbReference>
<evidence type="ECO:0000259" key="2">
    <source>
        <dbReference type="Pfam" id="PF01266"/>
    </source>
</evidence>
<dbReference type="SUPFAM" id="SSF51905">
    <property type="entry name" value="FAD/NAD(P)-binding domain"/>
    <property type="match status" value="1"/>
</dbReference>
<dbReference type="InterPro" id="IPR036188">
    <property type="entry name" value="FAD/NAD-bd_sf"/>
</dbReference>
<dbReference type="Gene3D" id="3.50.50.60">
    <property type="entry name" value="FAD/NAD(P)-binding domain"/>
    <property type="match status" value="2"/>
</dbReference>
<organism evidence="3 4">
    <name type="scientific">Sphingomonas arantia</name>
    <dbReference type="NCBI Taxonomy" id="1460676"/>
    <lineage>
        <taxon>Bacteria</taxon>
        <taxon>Pseudomonadati</taxon>
        <taxon>Pseudomonadota</taxon>
        <taxon>Alphaproteobacteria</taxon>
        <taxon>Sphingomonadales</taxon>
        <taxon>Sphingomonadaceae</taxon>
        <taxon>Sphingomonas</taxon>
    </lineage>
</organism>
<evidence type="ECO:0000313" key="3">
    <source>
        <dbReference type="EMBL" id="MFD1951226.1"/>
    </source>
</evidence>
<dbReference type="EC" id="1.-.-.-" evidence="3"/>
<dbReference type="SUPFAM" id="SSF54373">
    <property type="entry name" value="FAD-linked reductases, C-terminal domain"/>
    <property type="match status" value="1"/>
</dbReference>
<keyword evidence="1 3" id="KW-0560">Oxidoreductase</keyword>
<dbReference type="RefSeq" id="WP_380929730.1">
    <property type="nucleotide sequence ID" value="NZ_JBHUGS010000002.1"/>
</dbReference>
<feature type="domain" description="FAD dependent oxidoreductase" evidence="2">
    <location>
        <begin position="13"/>
        <end position="398"/>
    </location>
</feature>
<keyword evidence="4" id="KW-1185">Reference proteome</keyword>
<reference evidence="4" key="1">
    <citation type="journal article" date="2019" name="Int. J. Syst. Evol. Microbiol.">
        <title>The Global Catalogue of Microorganisms (GCM) 10K type strain sequencing project: providing services to taxonomists for standard genome sequencing and annotation.</title>
        <authorList>
            <consortium name="The Broad Institute Genomics Platform"/>
            <consortium name="The Broad Institute Genome Sequencing Center for Infectious Disease"/>
            <person name="Wu L."/>
            <person name="Ma J."/>
        </authorList>
    </citation>
    <scope>NUCLEOTIDE SEQUENCE [LARGE SCALE GENOMIC DNA]</scope>
    <source>
        <strain evidence="4">CGMCC 1.12702</strain>
    </source>
</reference>
<protein>
    <submittedName>
        <fullName evidence="3">NAD(P)/FAD-dependent oxidoreductase</fullName>
        <ecNumber evidence="3">1.-.-.-</ecNumber>
    </submittedName>
</protein>
<dbReference type="GO" id="GO:0016491">
    <property type="term" value="F:oxidoreductase activity"/>
    <property type="evidence" value="ECO:0007669"/>
    <property type="project" value="UniProtKB-KW"/>
</dbReference>
<dbReference type="Gene3D" id="3.30.9.10">
    <property type="entry name" value="D-Amino Acid Oxidase, subunit A, domain 2"/>
    <property type="match status" value="1"/>
</dbReference>
<dbReference type="InterPro" id="IPR006076">
    <property type="entry name" value="FAD-dep_OxRdtase"/>
</dbReference>
<name>A0ABW4U0H7_9SPHN</name>
<dbReference type="Pfam" id="PF01266">
    <property type="entry name" value="DAO"/>
    <property type="match status" value="1"/>
</dbReference>
<accession>A0ABW4U0H7</accession>
<dbReference type="PANTHER" id="PTHR13847">
    <property type="entry name" value="SARCOSINE DEHYDROGENASE-RELATED"/>
    <property type="match status" value="1"/>
</dbReference>